<sequence length="466" mass="52424">MTEPNTFQNAHNFVMNNPQFTTNPQIMQIEKRGLNILLGASIPAAAYDSSEHPRHCHPGTRYQYIDRIVKWGLNDIDQGHRIFWLKGPAGVGKSAIAQSCAETFAAEKKLAAAFFFSRDNRRDNPQRLFTSIAYQWASKRRPYAEILKSTIHDDPTIVDKEIPHQFHHLFVSPLQELSAGGGDIPERVVIIDGLDECAGETAQQAIIDIIAVSIRDDTTPFVWIFCSRLEPHLVATFNSPGVSAVTHQEELTVSRDIDNEVSKYLTDELARIAGEHGLPLPWPRERDVGTLINLSGGLFIYANTVVRFIGDRNSLGPQDQLQTVLALATSVAKEYSEHPLSELDLFYLLILQRIPTKILRAVQQILLATTVPYVGGRAYWISKLLGLSLLQFHTACRALHSVMKVKEDRIVFYHASFMDFMKDHRRSKQFCIGSDPGLALRTDLMQRLQVVCNDPGVESQCESRVH</sequence>
<keyword evidence="4" id="KW-1185">Reference proteome</keyword>
<evidence type="ECO:0000313" key="4">
    <source>
        <dbReference type="Proteomes" id="UP000807342"/>
    </source>
</evidence>
<name>A0A9P6BWR2_9AGAR</name>
<gene>
    <name evidence="3" type="ORF">P691DRAFT_427602</name>
</gene>
<accession>A0A9P6BWR2</accession>
<proteinExistence type="predicted"/>
<dbReference type="PANTHER" id="PTHR10039:SF14">
    <property type="entry name" value="NACHT DOMAIN-CONTAINING PROTEIN"/>
    <property type="match status" value="1"/>
</dbReference>
<dbReference type="EMBL" id="MU151508">
    <property type="protein sequence ID" value="KAF9443196.1"/>
    <property type="molecule type" value="Genomic_DNA"/>
</dbReference>
<reference evidence="3" key="1">
    <citation type="submission" date="2020-11" db="EMBL/GenBank/DDBJ databases">
        <authorList>
            <consortium name="DOE Joint Genome Institute"/>
            <person name="Ahrendt S."/>
            <person name="Riley R."/>
            <person name="Andreopoulos W."/>
            <person name="Labutti K."/>
            <person name="Pangilinan J."/>
            <person name="Ruiz-Duenas F.J."/>
            <person name="Barrasa J.M."/>
            <person name="Sanchez-Garcia M."/>
            <person name="Camarero S."/>
            <person name="Miyauchi S."/>
            <person name="Serrano A."/>
            <person name="Linde D."/>
            <person name="Babiker R."/>
            <person name="Drula E."/>
            <person name="Ayuso-Fernandez I."/>
            <person name="Pacheco R."/>
            <person name="Padilla G."/>
            <person name="Ferreira P."/>
            <person name="Barriuso J."/>
            <person name="Kellner H."/>
            <person name="Castanera R."/>
            <person name="Alfaro M."/>
            <person name="Ramirez L."/>
            <person name="Pisabarro A.G."/>
            <person name="Kuo A."/>
            <person name="Tritt A."/>
            <person name="Lipzen A."/>
            <person name="He G."/>
            <person name="Yan M."/>
            <person name="Ng V."/>
            <person name="Cullen D."/>
            <person name="Martin F."/>
            <person name="Rosso M.-N."/>
            <person name="Henrissat B."/>
            <person name="Hibbett D."/>
            <person name="Martinez A.T."/>
            <person name="Grigoriev I.V."/>
        </authorList>
    </citation>
    <scope>NUCLEOTIDE SEQUENCE</scope>
    <source>
        <strain evidence="3">MF-IS2</strain>
    </source>
</reference>
<feature type="domain" description="Nephrocystin 3-like N-terminal" evidence="2">
    <location>
        <begin position="78"/>
        <end position="228"/>
    </location>
</feature>
<protein>
    <recommendedName>
        <fullName evidence="2">Nephrocystin 3-like N-terminal domain-containing protein</fullName>
    </recommendedName>
</protein>
<organism evidence="3 4">
    <name type="scientific">Macrolepiota fuliginosa MF-IS2</name>
    <dbReference type="NCBI Taxonomy" id="1400762"/>
    <lineage>
        <taxon>Eukaryota</taxon>
        <taxon>Fungi</taxon>
        <taxon>Dikarya</taxon>
        <taxon>Basidiomycota</taxon>
        <taxon>Agaricomycotina</taxon>
        <taxon>Agaricomycetes</taxon>
        <taxon>Agaricomycetidae</taxon>
        <taxon>Agaricales</taxon>
        <taxon>Agaricineae</taxon>
        <taxon>Agaricaceae</taxon>
        <taxon>Macrolepiota</taxon>
    </lineage>
</organism>
<comment type="caution">
    <text evidence="3">The sequence shown here is derived from an EMBL/GenBank/DDBJ whole genome shotgun (WGS) entry which is preliminary data.</text>
</comment>
<dbReference type="PANTHER" id="PTHR10039">
    <property type="entry name" value="AMELOGENIN"/>
    <property type="match status" value="1"/>
</dbReference>
<dbReference type="Proteomes" id="UP000807342">
    <property type="component" value="Unassembled WGS sequence"/>
</dbReference>
<dbReference type="OrthoDB" id="5967843at2759"/>
<dbReference type="Gene3D" id="3.40.50.300">
    <property type="entry name" value="P-loop containing nucleotide triphosphate hydrolases"/>
    <property type="match status" value="1"/>
</dbReference>
<dbReference type="AlphaFoldDB" id="A0A9P6BWR2"/>
<evidence type="ECO:0000313" key="3">
    <source>
        <dbReference type="EMBL" id="KAF9443196.1"/>
    </source>
</evidence>
<dbReference type="SUPFAM" id="SSF52540">
    <property type="entry name" value="P-loop containing nucleoside triphosphate hydrolases"/>
    <property type="match status" value="1"/>
</dbReference>
<dbReference type="InterPro" id="IPR056884">
    <property type="entry name" value="NPHP3-like_N"/>
</dbReference>
<evidence type="ECO:0000259" key="2">
    <source>
        <dbReference type="Pfam" id="PF24883"/>
    </source>
</evidence>
<dbReference type="InterPro" id="IPR027417">
    <property type="entry name" value="P-loop_NTPase"/>
</dbReference>
<keyword evidence="1" id="KW-0677">Repeat</keyword>
<evidence type="ECO:0000256" key="1">
    <source>
        <dbReference type="ARBA" id="ARBA00022737"/>
    </source>
</evidence>
<dbReference type="Pfam" id="PF24883">
    <property type="entry name" value="NPHP3_N"/>
    <property type="match status" value="1"/>
</dbReference>